<reference evidence="1 2" key="1">
    <citation type="journal article" date="2015" name="Stand. Genomic Sci.">
        <title>Genomic Encyclopedia of Bacterial and Archaeal Type Strains, Phase III: the genomes of soil and plant-associated and newly described type strains.</title>
        <authorList>
            <person name="Whitman W.B."/>
            <person name="Woyke T."/>
            <person name="Klenk H.P."/>
            <person name="Zhou Y."/>
            <person name="Lilburn T.G."/>
            <person name="Beck B.J."/>
            <person name="De Vos P."/>
            <person name="Vandamme P."/>
            <person name="Eisen J.A."/>
            <person name="Garrity G."/>
            <person name="Hugenholtz P."/>
            <person name="Kyrpides N.C."/>
        </authorList>
    </citation>
    <scope>NUCLEOTIDE SEQUENCE [LARGE SCALE GENOMIC DNA]</scope>
    <source>
        <strain evidence="1 2">CGMCC 1.7748</strain>
    </source>
</reference>
<evidence type="ECO:0000313" key="1">
    <source>
        <dbReference type="EMBL" id="TWH90529.1"/>
    </source>
</evidence>
<sequence>MRILIVGHFDTRESTAASLRVRGTAGALLTAGHDVQVIDVRMGRTDPRGWSIELSGLPILTGVSLDEYATGFLSHFPMGVRGMFIGDVTANYIREMSPRPDLIILYGTHLGYIRRLRKLCNELGIPLVLDIVEWYAAEDLPGGRFGPYAISNMLSMRRESFRADGFFVISERLAKHYSRAGKPIVTVPPLFLETVMTAEKWSEDDGRLHLVYAGSPGNKEAFETLIGGLSIAAAQGVALTWHLVGMTEADLRAVPGGSTWLDGAGATATICYGRIPNVRARRIVSRSDFSLLLRPLRRSNQFGFPSKLAESMTLGTPVIANRFSDLSRFLSDGENALLLTDLSNETFADAVMRAANHSPGIRNMMCASAQALARTHFCPQSHSRSMSDMLEKLRG</sequence>
<dbReference type="Proteomes" id="UP000316624">
    <property type="component" value="Unassembled WGS sequence"/>
</dbReference>
<dbReference type="Pfam" id="PF13692">
    <property type="entry name" value="Glyco_trans_1_4"/>
    <property type="match status" value="1"/>
</dbReference>
<name>A0A562K524_SPHWJ</name>
<dbReference type="AlphaFoldDB" id="A0A562K524"/>
<proteinExistence type="predicted"/>
<dbReference type="EMBL" id="VLKK01000018">
    <property type="protein sequence ID" value="TWH90529.1"/>
    <property type="molecule type" value="Genomic_DNA"/>
</dbReference>
<evidence type="ECO:0000313" key="2">
    <source>
        <dbReference type="Proteomes" id="UP000316624"/>
    </source>
</evidence>
<organism evidence="1 2">
    <name type="scientific">Sphingobium wenxiniae (strain DSM 21828 / CGMCC 1.7748 / JZ-1)</name>
    <dbReference type="NCBI Taxonomy" id="595605"/>
    <lineage>
        <taxon>Bacteria</taxon>
        <taxon>Pseudomonadati</taxon>
        <taxon>Pseudomonadota</taxon>
        <taxon>Alphaproteobacteria</taxon>
        <taxon>Sphingomonadales</taxon>
        <taxon>Sphingomonadaceae</taxon>
        <taxon>Sphingobium</taxon>
    </lineage>
</organism>
<dbReference type="RefSeq" id="WP_145075182.1">
    <property type="nucleotide sequence ID" value="NZ_JACIIY010000019.1"/>
</dbReference>
<comment type="caution">
    <text evidence="1">The sequence shown here is derived from an EMBL/GenBank/DDBJ whole genome shotgun (WGS) entry which is preliminary data.</text>
</comment>
<gene>
    <name evidence="1" type="ORF">IQ35_03353</name>
</gene>
<dbReference type="Gene3D" id="3.40.50.2000">
    <property type="entry name" value="Glycogen Phosphorylase B"/>
    <property type="match status" value="2"/>
</dbReference>
<protein>
    <submittedName>
        <fullName evidence="1">Glycosyltransferase involved in cell wall biosynthesis</fullName>
    </submittedName>
</protein>
<accession>A0A562K524</accession>
<dbReference type="GO" id="GO:0016757">
    <property type="term" value="F:glycosyltransferase activity"/>
    <property type="evidence" value="ECO:0007669"/>
    <property type="project" value="UniProtKB-ARBA"/>
</dbReference>
<dbReference type="SUPFAM" id="SSF53756">
    <property type="entry name" value="UDP-Glycosyltransferase/glycogen phosphorylase"/>
    <property type="match status" value="1"/>
</dbReference>
<keyword evidence="2" id="KW-1185">Reference proteome</keyword>
<keyword evidence="1" id="KW-0808">Transferase</keyword>